<accession>A0A1R1PC61</accession>
<name>A0A1R1PC61_ZANCU</name>
<protein>
    <submittedName>
        <fullName evidence="1">Uncharacterized protein</fullName>
    </submittedName>
</protein>
<dbReference type="AlphaFoldDB" id="A0A1R1PC61"/>
<evidence type="ECO:0000313" key="2">
    <source>
        <dbReference type="Proteomes" id="UP000188320"/>
    </source>
</evidence>
<dbReference type="EMBL" id="LSSK01001912">
    <property type="protein sequence ID" value="OMH78509.1"/>
    <property type="molecule type" value="Genomic_DNA"/>
</dbReference>
<organism evidence="1 2">
    <name type="scientific">Zancudomyces culisetae</name>
    <name type="common">Gut fungus</name>
    <name type="synonym">Smittium culisetae</name>
    <dbReference type="NCBI Taxonomy" id="1213189"/>
    <lineage>
        <taxon>Eukaryota</taxon>
        <taxon>Fungi</taxon>
        <taxon>Fungi incertae sedis</taxon>
        <taxon>Zoopagomycota</taxon>
        <taxon>Kickxellomycotina</taxon>
        <taxon>Harpellomycetes</taxon>
        <taxon>Harpellales</taxon>
        <taxon>Legeriomycetaceae</taxon>
        <taxon>Zancudomyces</taxon>
    </lineage>
</organism>
<comment type="caution">
    <text evidence="1">The sequence shown here is derived from an EMBL/GenBank/DDBJ whole genome shotgun (WGS) entry which is preliminary data.</text>
</comment>
<proteinExistence type="predicted"/>
<keyword evidence="2" id="KW-1185">Reference proteome</keyword>
<reference evidence="2" key="1">
    <citation type="submission" date="2017-01" db="EMBL/GenBank/DDBJ databases">
        <authorList>
            <person name="Wang Y."/>
            <person name="White M."/>
            <person name="Kvist S."/>
            <person name="Moncalvo J.-M."/>
        </authorList>
    </citation>
    <scope>NUCLEOTIDE SEQUENCE [LARGE SCALE GENOMIC DNA]</scope>
    <source>
        <strain evidence="2">COL-18-3</strain>
    </source>
</reference>
<evidence type="ECO:0000313" key="1">
    <source>
        <dbReference type="EMBL" id="OMH78509.1"/>
    </source>
</evidence>
<sequence length="110" mass="11952">MYVKRLPPSLFPKHLPSFTSVQTIFLLLSDQIALASLQTLEEEGGIIAVFSLLLDEPVISAKVKPQPAVTKSISSATFPLYIATGVTTSFDIGDLNSIIAMPFTNDLREN</sequence>
<gene>
    <name evidence="1" type="ORF">AX774_g8105</name>
</gene>
<dbReference type="Proteomes" id="UP000188320">
    <property type="component" value="Unassembled WGS sequence"/>
</dbReference>